<dbReference type="PROSITE" id="PS51900">
    <property type="entry name" value="CB"/>
    <property type="match status" value="1"/>
</dbReference>
<dbReference type="GO" id="GO:0006310">
    <property type="term" value="P:DNA recombination"/>
    <property type="evidence" value="ECO:0007669"/>
    <property type="project" value="UniProtKB-KW"/>
</dbReference>
<dbReference type="GO" id="GO:0015074">
    <property type="term" value="P:DNA integration"/>
    <property type="evidence" value="ECO:0007669"/>
    <property type="project" value="UniProtKB-KW"/>
</dbReference>
<keyword evidence="9" id="KW-1185">Reference proteome</keyword>
<evidence type="ECO:0000256" key="1">
    <source>
        <dbReference type="ARBA" id="ARBA00008857"/>
    </source>
</evidence>
<organism evidence="8 9">
    <name type="scientific">Psychrobacillus glaciei</name>
    <dbReference type="NCBI Taxonomy" id="2283160"/>
    <lineage>
        <taxon>Bacteria</taxon>
        <taxon>Bacillati</taxon>
        <taxon>Bacillota</taxon>
        <taxon>Bacilli</taxon>
        <taxon>Bacillales</taxon>
        <taxon>Bacillaceae</taxon>
        <taxon>Psychrobacillus</taxon>
    </lineage>
</organism>
<dbReference type="Pfam" id="PF00589">
    <property type="entry name" value="Phage_integrase"/>
    <property type="match status" value="1"/>
</dbReference>
<dbReference type="GO" id="GO:0003677">
    <property type="term" value="F:DNA binding"/>
    <property type="evidence" value="ECO:0007669"/>
    <property type="project" value="UniProtKB-UniRule"/>
</dbReference>
<dbReference type="InterPro" id="IPR002104">
    <property type="entry name" value="Integrase_catalytic"/>
</dbReference>
<dbReference type="InterPro" id="IPR010998">
    <property type="entry name" value="Integrase_recombinase_N"/>
</dbReference>
<proteinExistence type="inferred from homology"/>
<feature type="domain" description="Core-binding (CB)" evidence="7">
    <location>
        <begin position="1"/>
        <end position="86"/>
    </location>
</feature>
<dbReference type="SUPFAM" id="SSF56349">
    <property type="entry name" value="DNA breaking-rejoining enzymes"/>
    <property type="match status" value="1"/>
</dbReference>
<dbReference type="PROSITE" id="PS51898">
    <property type="entry name" value="TYR_RECOMBINASE"/>
    <property type="match status" value="1"/>
</dbReference>
<dbReference type="Gene3D" id="1.10.443.10">
    <property type="entry name" value="Intergrase catalytic core"/>
    <property type="match status" value="1"/>
</dbReference>
<gene>
    <name evidence="8" type="ORF">PB01_17440</name>
</gene>
<dbReference type="InterPro" id="IPR013762">
    <property type="entry name" value="Integrase-like_cat_sf"/>
</dbReference>
<accession>A0A5J6SR46</accession>
<evidence type="ECO:0000256" key="2">
    <source>
        <dbReference type="ARBA" id="ARBA00022908"/>
    </source>
</evidence>
<evidence type="ECO:0000259" key="7">
    <source>
        <dbReference type="PROSITE" id="PS51900"/>
    </source>
</evidence>
<comment type="similarity">
    <text evidence="1">Belongs to the 'phage' integrase family.</text>
</comment>
<dbReference type="AlphaFoldDB" id="A0A5J6SR46"/>
<dbReference type="InterPro" id="IPR004107">
    <property type="entry name" value="Integrase_SAM-like_N"/>
</dbReference>
<dbReference type="Gene3D" id="1.10.150.130">
    <property type="match status" value="1"/>
</dbReference>
<feature type="domain" description="Tyr recombinase" evidence="6">
    <location>
        <begin position="106"/>
        <end position="293"/>
    </location>
</feature>
<keyword evidence="3 5" id="KW-0238">DNA-binding</keyword>
<dbReference type="InterPro" id="IPR011010">
    <property type="entry name" value="DNA_brk_join_enz"/>
</dbReference>
<keyword evidence="4" id="KW-0233">DNA recombination</keyword>
<dbReference type="RefSeq" id="WP_151701321.1">
    <property type="nucleotide sequence ID" value="NZ_CP031223.1"/>
</dbReference>
<dbReference type="KEGG" id="psyo:PB01_17440"/>
<dbReference type="EMBL" id="CP031223">
    <property type="protein sequence ID" value="QFG00442.1"/>
    <property type="molecule type" value="Genomic_DNA"/>
</dbReference>
<dbReference type="OrthoDB" id="107900at2"/>
<evidence type="ECO:0000259" key="6">
    <source>
        <dbReference type="PROSITE" id="PS51898"/>
    </source>
</evidence>
<name>A0A5J6SR46_9BACI</name>
<evidence type="ECO:0000313" key="8">
    <source>
        <dbReference type="EMBL" id="QFG00442.1"/>
    </source>
</evidence>
<evidence type="ECO:0000256" key="5">
    <source>
        <dbReference type="PROSITE-ProRule" id="PRU01248"/>
    </source>
</evidence>
<evidence type="ECO:0000256" key="3">
    <source>
        <dbReference type="ARBA" id="ARBA00023125"/>
    </source>
</evidence>
<dbReference type="Proteomes" id="UP000325517">
    <property type="component" value="Chromosome"/>
</dbReference>
<dbReference type="PANTHER" id="PTHR30349">
    <property type="entry name" value="PHAGE INTEGRASE-RELATED"/>
    <property type="match status" value="1"/>
</dbReference>
<dbReference type="CDD" id="cd00397">
    <property type="entry name" value="DNA_BRE_C"/>
    <property type="match status" value="1"/>
</dbReference>
<dbReference type="PANTHER" id="PTHR30349:SF41">
    <property type="entry name" value="INTEGRASE_RECOMBINASE PROTEIN MJ0367-RELATED"/>
    <property type="match status" value="1"/>
</dbReference>
<evidence type="ECO:0000256" key="4">
    <source>
        <dbReference type="ARBA" id="ARBA00023172"/>
    </source>
</evidence>
<protein>
    <submittedName>
        <fullName evidence="8">Integrase</fullName>
    </submittedName>
</protein>
<sequence>MLLKFAYQDFLEDRKFKNTTQTNIGNYERTLGLFIDHCLELGVINIEDVGQSHVRNYLINCQERGNKPSTINTKIMRIRAFFNYLIEEKIVSENMARKVRLQKEDVKIDVFTDEQIYQMLAYYRSLRRKEKSYFSYRGYLLIMLLLGTGVRRKEAINLKWSDIDMPNVTMSVYGKNRQYEVVFLTEKLIKELSVYKVFCKNHFGEENEYVFLNRDNTPMTDNSIMLMFKNLQKQMNFKDVRVSPHTFRHTFCHRLAMSGMSAFAIQKMMRHKNINVTMRYVAMWGNELKEQNDKHNPLKNLNI</sequence>
<keyword evidence="2" id="KW-0229">DNA integration</keyword>
<evidence type="ECO:0000313" key="9">
    <source>
        <dbReference type="Proteomes" id="UP000325517"/>
    </source>
</evidence>
<reference evidence="8 9" key="1">
    <citation type="submission" date="2018-07" db="EMBL/GenBank/DDBJ databases">
        <title>Complete genome sequence of Psychrobacillus sp. PB01, isolated from iceberg, and comparative genome analysis of Psychrobacillus strains.</title>
        <authorList>
            <person name="Lee P.C."/>
        </authorList>
    </citation>
    <scope>NUCLEOTIDE SEQUENCE [LARGE SCALE GENOMIC DNA]</scope>
    <source>
        <strain evidence="8 9">PB01</strain>
    </source>
</reference>
<dbReference type="Pfam" id="PF02899">
    <property type="entry name" value="Phage_int_SAM_1"/>
    <property type="match status" value="1"/>
</dbReference>
<dbReference type="InterPro" id="IPR050090">
    <property type="entry name" value="Tyrosine_recombinase_XerCD"/>
</dbReference>
<dbReference type="InterPro" id="IPR044068">
    <property type="entry name" value="CB"/>
</dbReference>